<name>A0A916WFP2_9HYPH</name>
<evidence type="ECO:0000313" key="1">
    <source>
        <dbReference type="EMBL" id="GGA96247.1"/>
    </source>
</evidence>
<evidence type="ECO:0000313" key="2">
    <source>
        <dbReference type="Proteomes" id="UP000646478"/>
    </source>
</evidence>
<dbReference type="Proteomes" id="UP000646478">
    <property type="component" value="Unassembled WGS sequence"/>
</dbReference>
<protein>
    <submittedName>
        <fullName evidence="1">Uncharacterized protein</fullName>
    </submittedName>
</protein>
<dbReference type="RefSeq" id="WP_374900888.1">
    <property type="nucleotide sequence ID" value="NZ_JBHEES010000007.1"/>
</dbReference>
<gene>
    <name evidence="1" type="ORF">GCM10011491_25800</name>
</gene>
<comment type="caution">
    <text evidence="1">The sequence shown here is derived from an EMBL/GenBank/DDBJ whole genome shotgun (WGS) entry which is preliminary data.</text>
</comment>
<organism evidence="1 2">
    <name type="scientific">Brucella endophytica</name>
    <dbReference type="NCBI Taxonomy" id="1963359"/>
    <lineage>
        <taxon>Bacteria</taxon>
        <taxon>Pseudomonadati</taxon>
        <taxon>Pseudomonadota</taxon>
        <taxon>Alphaproteobacteria</taxon>
        <taxon>Hyphomicrobiales</taxon>
        <taxon>Brucellaceae</taxon>
        <taxon>Brucella/Ochrobactrum group</taxon>
        <taxon>Brucella</taxon>
    </lineage>
</organism>
<reference evidence="1" key="1">
    <citation type="journal article" date="2014" name="Int. J. Syst. Evol. Microbiol.">
        <title>Complete genome sequence of Corynebacterium casei LMG S-19264T (=DSM 44701T), isolated from a smear-ripened cheese.</title>
        <authorList>
            <consortium name="US DOE Joint Genome Institute (JGI-PGF)"/>
            <person name="Walter F."/>
            <person name="Albersmeier A."/>
            <person name="Kalinowski J."/>
            <person name="Ruckert C."/>
        </authorList>
    </citation>
    <scope>NUCLEOTIDE SEQUENCE</scope>
    <source>
        <strain evidence="1">CGMCC 1.15082</strain>
    </source>
</reference>
<reference evidence="1" key="2">
    <citation type="submission" date="2020-09" db="EMBL/GenBank/DDBJ databases">
        <authorList>
            <person name="Sun Q."/>
            <person name="Zhou Y."/>
        </authorList>
    </citation>
    <scope>NUCLEOTIDE SEQUENCE</scope>
    <source>
        <strain evidence="1">CGMCC 1.15082</strain>
    </source>
</reference>
<dbReference type="EMBL" id="BMHH01000009">
    <property type="protein sequence ID" value="GGA96247.1"/>
    <property type="molecule type" value="Genomic_DNA"/>
</dbReference>
<accession>A0A916WFP2</accession>
<keyword evidence="2" id="KW-1185">Reference proteome</keyword>
<sequence>MRRKRSCKKYKPYAELPLRRQRDAFVRLRWRILCDTPVYGGLFTSDQVLEDPGRPKLFDQWFDFLFLGRDGRMIWNAEIITARRAFWDAVSDIAWERAMALMSEEERAEEFRTEFEPVYHRGQKYYQVKPREPRRYEQFDGLTFREYEERLREQIIKTEPPSVRESYRLDRDYRYGIGLYIVADAEVIDRAVVEGAITRFQKLGETAWENEQPVARDRLPFETEDMALAALKANGLVE</sequence>
<dbReference type="AlphaFoldDB" id="A0A916WFP2"/>
<proteinExistence type="predicted"/>